<keyword evidence="1 6" id="KW-0963">Cytoplasm</keyword>
<sequence>MQPITTTAELAEFCKSLKGQSFVAVDTEFMRETTYWPKLCLIQIAAPNGAEATIDPMADGFDLNPLLDILRDEKILKVFHAARQDVEIFNNLGAMPRPLFDTQIAGMAAGFGEQIAYDALVRQMLKIEIDKSSRFTDWARRPLTDSQLSYALADVTHLAKLYPMLRQRLEKSGRLAWVEEEMAALTDPAMYDVDPENAWKRLKPRKHTAKYLAVFKAVAAWRERTAQQRDQPRGRILKDEAIDELAAQAPTDAGALDRLRGVPKGFSGSKFGPDLLAAIKEALKDPEGYAPKIERERGPQNAAAGAVVELLKVLLKARSEDAGVASKLIATVSDLEKIANDDQADVGALHGWRRDAFGADALKLKRGELALVLDGTRVRVVEVRRAPKAAAS</sequence>
<dbReference type="OrthoDB" id="9800549at2"/>
<accession>A0A2D2AZ30</accession>
<comment type="catalytic activity">
    <reaction evidence="6">
        <text>Exonucleolytic cleavage that removes extra residues from the 3'-terminus of tRNA to produce 5'-mononucleotides.</text>
        <dbReference type="EC" id="3.1.13.5"/>
    </reaction>
</comment>
<evidence type="ECO:0000313" key="9">
    <source>
        <dbReference type="Proteomes" id="UP000228945"/>
    </source>
</evidence>
<dbReference type="SMART" id="SM00474">
    <property type="entry name" value="35EXOc"/>
    <property type="match status" value="1"/>
</dbReference>
<dbReference type="InterPro" id="IPR010997">
    <property type="entry name" value="HRDC-like_sf"/>
</dbReference>
<dbReference type="GO" id="GO:0008408">
    <property type="term" value="F:3'-5' exonuclease activity"/>
    <property type="evidence" value="ECO:0007669"/>
    <property type="project" value="InterPro"/>
</dbReference>
<comment type="subcellular location">
    <subcellularLocation>
        <location evidence="6">Cytoplasm</location>
    </subcellularLocation>
</comment>
<organism evidence="8 9">
    <name type="scientific">Caulobacter mirabilis</name>
    <dbReference type="NCBI Taxonomy" id="69666"/>
    <lineage>
        <taxon>Bacteria</taxon>
        <taxon>Pseudomonadati</taxon>
        <taxon>Pseudomonadota</taxon>
        <taxon>Alphaproteobacteria</taxon>
        <taxon>Caulobacterales</taxon>
        <taxon>Caulobacteraceae</taxon>
        <taxon>Caulobacter</taxon>
    </lineage>
</organism>
<dbReference type="InterPro" id="IPR002121">
    <property type="entry name" value="HRDC_dom"/>
</dbReference>
<dbReference type="NCBIfam" id="TIGR01388">
    <property type="entry name" value="rnd"/>
    <property type="match status" value="1"/>
</dbReference>
<evidence type="ECO:0000256" key="2">
    <source>
        <dbReference type="ARBA" id="ARBA00022694"/>
    </source>
</evidence>
<comment type="cofactor">
    <cofactor evidence="6">
        <name>a divalent metal cation</name>
        <dbReference type="ChEBI" id="CHEBI:60240"/>
    </cofactor>
</comment>
<keyword evidence="3 6" id="KW-0540">Nuclease</keyword>
<dbReference type="GO" id="GO:0003676">
    <property type="term" value="F:nucleic acid binding"/>
    <property type="evidence" value="ECO:0007669"/>
    <property type="project" value="InterPro"/>
</dbReference>
<evidence type="ECO:0000256" key="3">
    <source>
        <dbReference type="ARBA" id="ARBA00022722"/>
    </source>
</evidence>
<dbReference type="InterPro" id="IPR012337">
    <property type="entry name" value="RNaseH-like_sf"/>
</dbReference>
<keyword evidence="5 6" id="KW-0269">Exonuclease</keyword>
<dbReference type="Gene3D" id="1.10.150.80">
    <property type="entry name" value="HRDC domain"/>
    <property type="match status" value="1"/>
</dbReference>
<name>A0A2D2AZ30_9CAUL</name>
<dbReference type="GO" id="GO:0033890">
    <property type="term" value="F:ribonuclease D activity"/>
    <property type="evidence" value="ECO:0007669"/>
    <property type="project" value="UniProtKB-UniRule"/>
</dbReference>
<dbReference type="Proteomes" id="UP000228945">
    <property type="component" value="Chromosome"/>
</dbReference>
<dbReference type="GO" id="GO:0005737">
    <property type="term" value="C:cytoplasm"/>
    <property type="evidence" value="ECO:0007669"/>
    <property type="project" value="UniProtKB-SubCell"/>
</dbReference>
<dbReference type="GO" id="GO:0000166">
    <property type="term" value="F:nucleotide binding"/>
    <property type="evidence" value="ECO:0007669"/>
    <property type="project" value="InterPro"/>
</dbReference>
<protein>
    <recommendedName>
        <fullName evidence="6">Ribonuclease D</fullName>
        <shortName evidence="6">RNase D</shortName>
        <ecNumber evidence="6">3.1.13.5</ecNumber>
    </recommendedName>
</protein>
<dbReference type="SUPFAM" id="SSF53098">
    <property type="entry name" value="Ribonuclease H-like"/>
    <property type="match status" value="1"/>
</dbReference>
<dbReference type="InterPro" id="IPR006292">
    <property type="entry name" value="RNase_D"/>
</dbReference>
<feature type="domain" description="HRDC" evidence="7">
    <location>
        <begin position="208"/>
        <end position="289"/>
    </location>
</feature>
<dbReference type="SMART" id="SM00341">
    <property type="entry name" value="HRDC"/>
    <property type="match status" value="1"/>
</dbReference>
<dbReference type="EC" id="3.1.13.5" evidence="6"/>
<evidence type="ECO:0000256" key="1">
    <source>
        <dbReference type="ARBA" id="ARBA00022490"/>
    </source>
</evidence>
<dbReference type="PANTHER" id="PTHR47649">
    <property type="entry name" value="RIBONUCLEASE D"/>
    <property type="match status" value="1"/>
</dbReference>
<evidence type="ECO:0000256" key="4">
    <source>
        <dbReference type="ARBA" id="ARBA00022801"/>
    </source>
</evidence>
<gene>
    <name evidence="6 8" type="primary">rnd</name>
    <name evidence="8" type="ORF">CSW64_12765</name>
</gene>
<keyword evidence="4 6" id="KW-0378">Hydrolase</keyword>
<keyword evidence="2 6" id="KW-0819">tRNA processing</keyword>
<dbReference type="CDD" id="cd06142">
    <property type="entry name" value="RNaseD_exo"/>
    <property type="match status" value="1"/>
</dbReference>
<proteinExistence type="inferred from homology"/>
<dbReference type="PANTHER" id="PTHR47649:SF1">
    <property type="entry name" value="RIBONUCLEASE D"/>
    <property type="match status" value="1"/>
</dbReference>
<dbReference type="InterPro" id="IPR002562">
    <property type="entry name" value="3'-5'_exonuclease_dom"/>
</dbReference>
<dbReference type="Pfam" id="PF00570">
    <property type="entry name" value="HRDC"/>
    <property type="match status" value="1"/>
</dbReference>
<dbReference type="RefSeq" id="WP_099622476.1">
    <property type="nucleotide sequence ID" value="NZ_CP024201.1"/>
</dbReference>
<dbReference type="SUPFAM" id="SSF47819">
    <property type="entry name" value="HRDC-like"/>
    <property type="match status" value="2"/>
</dbReference>
<reference evidence="8 9" key="1">
    <citation type="submission" date="2017-10" db="EMBL/GenBank/DDBJ databases">
        <title>Genome sequence of Caulobacter mirabilis FWC38.</title>
        <authorList>
            <person name="Fiebig A."/>
            <person name="Crosson S."/>
        </authorList>
    </citation>
    <scope>NUCLEOTIDE SEQUENCE [LARGE SCALE GENOMIC DNA]</scope>
    <source>
        <strain evidence="8 9">FWC 38</strain>
    </source>
</reference>
<dbReference type="PROSITE" id="PS50967">
    <property type="entry name" value="HRDC"/>
    <property type="match status" value="1"/>
</dbReference>
<dbReference type="KEGG" id="cmb:CSW64_12765"/>
<dbReference type="InterPro" id="IPR036397">
    <property type="entry name" value="RNaseH_sf"/>
</dbReference>
<evidence type="ECO:0000256" key="5">
    <source>
        <dbReference type="ARBA" id="ARBA00022839"/>
    </source>
</evidence>
<dbReference type="AlphaFoldDB" id="A0A2D2AZ30"/>
<dbReference type="HAMAP" id="MF_01899">
    <property type="entry name" value="RNase_D"/>
    <property type="match status" value="1"/>
</dbReference>
<evidence type="ECO:0000313" key="8">
    <source>
        <dbReference type="EMBL" id="ATQ43225.1"/>
    </source>
</evidence>
<comment type="function">
    <text evidence="6">Exonuclease involved in the 3' processing of various precursor tRNAs. Initiates hydrolysis at the 3'-terminus of an RNA molecule and releases 5'-mononucleotides.</text>
</comment>
<dbReference type="Pfam" id="PF01612">
    <property type="entry name" value="DNA_pol_A_exo1"/>
    <property type="match status" value="1"/>
</dbReference>
<dbReference type="InterPro" id="IPR044876">
    <property type="entry name" value="HRDC_dom_sf"/>
</dbReference>
<dbReference type="InterPro" id="IPR051086">
    <property type="entry name" value="RNase_D-like"/>
</dbReference>
<evidence type="ECO:0000256" key="6">
    <source>
        <dbReference type="HAMAP-Rule" id="MF_01899"/>
    </source>
</evidence>
<dbReference type="GO" id="GO:0042780">
    <property type="term" value="P:tRNA 3'-end processing"/>
    <property type="evidence" value="ECO:0007669"/>
    <property type="project" value="UniProtKB-UniRule"/>
</dbReference>
<dbReference type="EMBL" id="CP024201">
    <property type="protein sequence ID" value="ATQ43225.1"/>
    <property type="molecule type" value="Genomic_DNA"/>
</dbReference>
<evidence type="ECO:0000259" key="7">
    <source>
        <dbReference type="PROSITE" id="PS50967"/>
    </source>
</evidence>
<keyword evidence="9" id="KW-1185">Reference proteome</keyword>
<comment type="similarity">
    <text evidence="6">Belongs to the RNase D family.</text>
</comment>
<dbReference type="Gene3D" id="3.30.420.10">
    <property type="entry name" value="Ribonuclease H-like superfamily/Ribonuclease H"/>
    <property type="match status" value="1"/>
</dbReference>